<accession>A0A037ZFL1</accession>
<dbReference type="Proteomes" id="UP000026249">
    <property type="component" value="Unassembled WGS sequence"/>
</dbReference>
<dbReference type="OrthoDB" id="7165680at2"/>
<gene>
    <name evidence="2" type="ORF">ACMU_19075</name>
</gene>
<dbReference type="STRING" id="1454373.ACMU_19075"/>
<evidence type="ECO:0000313" key="3">
    <source>
        <dbReference type="Proteomes" id="UP000026249"/>
    </source>
</evidence>
<evidence type="ECO:0008006" key="4">
    <source>
        <dbReference type="Google" id="ProtNLM"/>
    </source>
</evidence>
<sequence>MRGFFYVLAGVVVIGLAYWAYYQNFQTQQAIRKAEHLQREIASMRGSLAVLRAEWSYLNRPDRLRELSELNFDRLGLFPLRPEQFGRIDQVAFPVDPDLLDYTTPVEVIGTIPQEERP</sequence>
<reference evidence="2 3" key="1">
    <citation type="submission" date="2014-03" db="EMBL/GenBank/DDBJ databases">
        <title>Draft Genome Sequence of Actibacterium mucosum KCTC 23349, a Marine Alphaproteobacterium with Complex Ionic Requirements Isolated from Mediterranean Seawater at Malvarrosa Beach, Valencia, Spain.</title>
        <authorList>
            <person name="Arahal D.R."/>
            <person name="Shao Z."/>
            <person name="Lai Q."/>
            <person name="Pujalte M.J."/>
        </authorList>
    </citation>
    <scope>NUCLEOTIDE SEQUENCE [LARGE SCALE GENOMIC DNA]</scope>
    <source>
        <strain evidence="2 3">KCTC 23349</strain>
    </source>
</reference>
<keyword evidence="3" id="KW-1185">Reference proteome</keyword>
<evidence type="ECO:0000313" key="2">
    <source>
        <dbReference type="EMBL" id="KAJ54326.1"/>
    </source>
</evidence>
<proteinExistence type="predicted"/>
<dbReference type="AlphaFoldDB" id="A0A037ZFL1"/>
<protein>
    <recommendedName>
        <fullName evidence="4">Cell division protein FtsL</fullName>
    </recommendedName>
</protein>
<dbReference type="RefSeq" id="WP_035262020.1">
    <property type="nucleotide sequence ID" value="NZ_JFKE01000009.1"/>
</dbReference>
<keyword evidence="1" id="KW-0472">Membrane</keyword>
<evidence type="ECO:0000256" key="1">
    <source>
        <dbReference type="SAM" id="Phobius"/>
    </source>
</evidence>
<feature type="transmembrane region" description="Helical" evidence="1">
    <location>
        <begin position="6"/>
        <end position="22"/>
    </location>
</feature>
<name>A0A037ZFL1_9RHOB</name>
<organism evidence="2 3">
    <name type="scientific">Actibacterium mucosum KCTC 23349</name>
    <dbReference type="NCBI Taxonomy" id="1454373"/>
    <lineage>
        <taxon>Bacteria</taxon>
        <taxon>Pseudomonadati</taxon>
        <taxon>Pseudomonadota</taxon>
        <taxon>Alphaproteobacteria</taxon>
        <taxon>Rhodobacterales</taxon>
        <taxon>Roseobacteraceae</taxon>
        <taxon>Actibacterium</taxon>
    </lineage>
</organism>
<comment type="caution">
    <text evidence="2">The sequence shown here is derived from an EMBL/GenBank/DDBJ whole genome shotgun (WGS) entry which is preliminary data.</text>
</comment>
<keyword evidence="1" id="KW-0812">Transmembrane</keyword>
<dbReference type="EMBL" id="JFKE01000009">
    <property type="protein sequence ID" value="KAJ54326.1"/>
    <property type="molecule type" value="Genomic_DNA"/>
</dbReference>
<keyword evidence="1" id="KW-1133">Transmembrane helix</keyword>